<dbReference type="EMBL" id="CABPRJ010001432">
    <property type="protein sequence ID" value="VVC36305.1"/>
    <property type="molecule type" value="Genomic_DNA"/>
</dbReference>
<proteinExistence type="predicted"/>
<name>A0A5E4MVI8_9HEMI</name>
<keyword evidence="2" id="KW-1185">Reference proteome</keyword>
<organism evidence="1 2">
    <name type="scientific">Cinara cedri</name>
    <dbReference type="NCBI Taxonomy" id="506608"/>
    <lineage>
        <taxon>Eukaryota</taxon>
        <taxon>Metazoa</taxon>
        <taxon>Ecdysozoa</taxon>
        <taxon>Arthropoda</taxon>
        <taxon>Hexapoda</taxon>
        <taxon>Insecta</taxon>
        <taxon>Pterygota</taxon>
        <taxon>Neoptera</taxon>
        <taxon>Paraneoptera</taxon>
        <taxon>Hemiptera</taxon>
        <taxon>Sternorrhyncha</taxon>
        <taxon>Aphidomorpha</taxon>
        <taxon>Aphidoidea</taxon>
        <taxon>Aphididae</taxon>
        <taxon>Lachninae</taxon>
        <taxon>Cinara</taxon>
    </lineage>
</organism>
<sequence length="73" mass="8570">MNYVLTSNEEAKLPILRSEFELVLHYLKQNKAAGADNITAELLQFSSMMIKNALYRLRIYMRKGRYRMITVKA</sequence>
<reference evidence="1 2" key="1">
    <citation type="submission" date="2019-08" db="EMBL/GenBank/DDBJ databases">
        <authorList>
            <person name="Alioto T."/>
            <person name="Alioto T."/>
            <person name="Gomez Garrido J."/>
        </authorList>
    </citation>
    <scope>NUCLEOTIDE SEQUENCE [LARGE SCALE GENOMIC DNA]</scope>
</reference>
<accession>A0A5E4MVI8</accession>
<dbReference type="Proteomes" id="UP000325440">
    <property type="component" value="Unassembled WGS sequence"/>
</dbReference>
<evidence type="ECO:0000313" key="2">
    <source>
        <dbReference type="Proteomes" id="UP000325440"/>
    </source>
</evidence>
<dbReference type="OrthoDB" id="407509at2759"/>
<evidence type="ECO:0000313" key="1">
    <source>
        <dbReference type="EMBL" id="VVC36305.1"/>
    </source>
</evidence>
<dbReference type="AlphaFoldDB" id="A0A5E4MVI8"/>
<gene>
    <name evidence="1" type="ORF">CINCED_3A004431</name>
</gene>
<protein>
    <submittedName>
        <fullName evidence="1">Uncharacterized protein</fullName>
    </submittedName>
</protein>